<gene>
    <name evidence="2" type="ORF">GUITHDRAFT_103221</name>
</gene>
<sequence>MNFLFGNKSNAKTTEEGIDPEQGTSVMDEKSFDPDEACFVKKASIQTKFRSFDPDAIRIERSEDEDSEKSFDASEESFDPDEMSDGESEEEGGEEKGSGEAARRVKLGVSYEKSFDPDREAPEDGGKESSRTISADVAERAMSSLTSAASAEISRLRGEVEGMKRKEQEAAAALSRSEQLLRAEKV</sequence>
<feature type="region of interest" description="Disordered" evidence="1">
    <location>
        <begin position="51"/>
        <end position="186"/>
    </location>
</feature>
<dbReference type="Proteomes" id="UP000011087">
    <property type="component" value="Unassembled WGS sequence"/>
</dbReference>
<name>L1JSQ2_GUITC</name>
<dbReference type="HOGENOM" id="CLU_1457095_0_0_1"/>
<reference evidence="4" key="2">
    <citation type="submission" date="2012-11" db="EMBL/GenBank/DDBJ databases">
        <authorList>
            <person name="Kuo A."/>
            <person name="Curtis B.A."/>
            <person name="Tanifuji G."/>
            <person name="Burki F."/>
            <person name="Gruber A."/>
            <person name="Irimia M."/>
            <person name="Maruyama S."/>
            <person name="Arias M.C."/>
            <person name="Ball S.G."/>
            <person name="Gile G.H."/>
            <person name="Hirakawa Y."/>
            <person name="Hopkins J.F."/>
            <person name="Rensing S.A."/>
            <person name="Schmutz J."/>
            <person name="Symeonidi A."/>
            <person name="Elias M."/>
            <person name="Eveleigh R.J."/>
            <person name="Herman E.K."/>
            <person name="Klute M.J."/>
            <person name="Nakayama T."/>
            <person name="Obornik M."/>
            <person name="Reyes-Prieto A."/>
            <person name="Armbrust E.V."/>
            <person name="Aves S.J."/>
            <person name="Beiko R.G."/>
            <person name="Coutinho P."/>
            <person name="Dacks J.B."/>
            <person name="Durnford D.G."/>
            <person name="Fast N.M."/>
            <person name="Green B.R."/>
            <person name="Grisdale C."/>
            <person name="Hempe F."/>
            <person name="Henrissat B."/>
            <person name="Hoppner M.P."/>
            <person name="Ishida K.-I."/>
            <person name="Kim E."/>
            <person name="Koreny L."/>
            <person name="Kroth P.G."/>
            <person name="Liu Y."/>
            <person name="Malik S.-B."/>
            <person name="Maier U.G."/>
            <person name="McRose D."/>
            <person name="Mock T."/>
            <person name="Neilson J.A."/>
            <person name="Onodera N.T."/>
            <person name="Poole A.M."/>
            <person name="Pritham E.J."/>
            <person name="Richards T.A."/>
            <person name="Rocap G."/>
            <person name="Roy S.W."/>
            <person name="Sarai C."/>
            <person name="Schaack S."/>
            <person name="Shirato S."/>
            <person name="Slamovits C.H."/>
            <person name="Spencer D.F."/>
            <person name="Suzuki S."/>
            <person name="Worden A.Z."/>
            <person name="Zauner S."/>
            <person name="Barry K."/>
            <person name="Bell C."/>
            <person name="Bharti A.K."/>
            <person name="Crow J.A."/>
            <person name="Grimwood J."/>
            <person name="Kramer R."/>
            <person name="Lindquist E."/>
            <person name="Lucas S."/>
            <person name="Salamov A."/>
            <person name="McFadden G.I."/>
            <person name="Lane C.E."/>
            <person name="Keeling P.J."/>
            <person name="Gray M.W."/>
            <person name="Grigoriev I.V."/>
            <person name="Archibald J.M."/>
        </authorList>
    </citation>
    <scope>NUCLEOTIDE SEQUENCE</scope>
    <source>
        <strain evidence="4">CCMP2712</strain>
    </source>
</reference>
<dbReference type="RefSeq" id="XP_005838284.1">
    <property type="nucleotide sequence ID" value="XM_005838227.1"/>
</dbReference>
<proteinExistence type="predicted"/>
<evidence type="ECO:0000256" key="1">
    <source>
        <dbReference type="SAM" id="MobiDB-lite"/>
    </source>
</evidence>
<reference evidence="2 4" key="1">
    <citation type="journal article" date="2012" name="Nature">
        <title>Algal genomes reveal evolutionary mosaicism and the fate of nucleomorphs.</title>
        <authorList>
            <consortium name="DOE Joint Genome Institute"/>
            <person name="Curtis B.A."/>
            <person name="Tanifuji G."/>
            <person name="Burki F."/>
            <person name="Gruber A."/>
            <person name="Irimia M."/>
            <person name="Maruyama S."/>
            <person name="Arias M.C."/>
            <person name="Ball S.G."/>
            <person name="Gile G.H."/>
            <person name="Hirakawa Y."/>
            <person name="Hopkins J.F."/>
            <person name="Kuo A."/>
            <person name="Rensing S.A."/>
            <person name="Schmutz J."/>
            <person name="Symeonidi A."/>
            <person name="Elias M."/>
            <person name="Eveleigh R.J."/>
            <person name="Herman E.K."/>
            <person name="Klute M.J."/>
            <person name="Nakayama T."/>
            <person name="Obornik M."/>
            <person name="Reyes-Prieto A."/>
            <person name="Armbrust E.V."/>
            <person name="Aves S.J."/>
            <person name="Beiko R.G."/>
            <person name="Coutinho P."/>
            <person name="Dacks J.B."/>
            <person name="Durnford D.G."/>
            <person name="Fast N.M."/>
            <person name="Green B.R."/>
            <person name="Grisdale C.J."/>
            <person name="Hempel F."/>
            <person name="Henrissat B."/>
            <person name="Hoppner M.P."/>
            <person name="Ishida K."/>
            <person name="Kim E."/>
            <person name="Koreny L."/>
            <person name="Kroth P.G."/>
            <person name="Liu Y."/>
            <person name="Malik S.B."/>
            <person name="Maier U.G."/>
            <person name="McRose D."/>
            <person name="Mock T."/>
            <person name="Neilson J.A."/>
            <person name="Onodera N.T."/>
            <person name="Poole A.M."/>
            <person name="Pritham E.J."/>
            <person name="Richards T.A."/>
            <person name="Rocap G."/>
            <person name="Roy S.W."/>
            <person name="Sarai C."/>
            <person name="Schaack S."/>
            <person name="Shirato S."/>
            <person name="Slamovits C.H."/>
            <person name="Spencer D.F."/>
            <person name="Suzuki S."/>
            <person name="Worden A.Z."/>
            <person name="Zauner S."/>
            <person name="Barry K."/>
            <person name="Bell C."/>
            <person name="Bharti A.K."/>
            <person name="Crow J.A."/>
            <person name="Grimwood J."/>
            <person name="Kramer R."/>
            <person name="Lindquist E."/>
            <person name="Lucas S."/>
            <person name="Salamov A."/>
            <person name="McFadden G.I."/>
            <person name="Lane C.E."/>
            <person name="Keeling P.J."/>
            <person name="Gray M.W."/>
            <person name="Grigoriev I.V."/>
            <person name="Archibald J.M."/>
        </authorList>
    </citation>
    <scope>NUCLEOTIDE SEQUENCE</scope>
    <source>
        <strain evidence="2 4">CCMP2712</strain>
    </source>
</reference>
<evidence type="ECO:0000313" key="2">
    <source>
        <dbReference type="EMBL" id="EKX51304.1"/>
    </source>
</evidence>
<protein>
    <submittedName>
        <fullName evidence="2 3">Uncharacterized protein</fullName>
    </submittedName>
</protein>
<feature type="compositionally biased region" description="Basic and acidic residues" evidence="1">
    <location>
        <begin position="94"/>
        <end position="103"/>
    </location>
</feature>
<dbReference type="GeneID" id="17307734"/>
<evidence type="ECO:0000313" key="4">
    <source>
        <dbReference type="Proteomes" id="UP000011087"/>
    </source>
</evidence>
<dbReference type="EMBL" id="JH992976">
    <property type="protein sequence ID" value="EKX51304.1"/>
    <property type="molecule type" value="Genomic_DNA"/>
</dbReference>
<feature type="region of interest" description="Disordered" evidence="1">
    <location>
        <begin position="1"/>
        <end position="30"/>
    </location>
</feature>
<feature type="compositionally biased region" description="Basic and acidic residues" evidence="1">
    <location>
        <begin position="51"/>
        <end position="61"/>
    </location>
</feature>
<keyword evidence="4" id="KW-1185">Reference proteome</keyword>
<dbReference type="PaxDb" id="55529-EKX51304"/>
<feature type="compositionally biased region" description="Acidic residues" evidence="1">
    <location>
        <begin position="62"/>
        <end position="93"/>
    </location>
</feature>
<evidence type="ECO:0000313" key="3">
    <source>
        <dbReference type="EnsemblProtists" id="EKX51304"/>
    </source>
</evidence>
<dbReference type="AlphaFoldDB" id="L1JSQ2"/>
<organism evidence="2">
    <name type="scientific">Guillardia theta (strain CCMP2712)</name>
    <name type="common">Cryptophyte</name>
    <dbReference type="NCBI Taxonomy" id="905079"/>
    <lineage>
        <taxon>Eukaryota</taxon>
        <taxon>Cryptophyceae</taxon>
        <taxon>Pyrenomonadales</taxon>
        <taxon>Geminigeraceae</taxon>
        <taxon>Guillardia</taxon>
    </lineage>
</organism>
<dbReference type="EnsemblProtists" id="EKX51304">
    <property type="protein sequence ID" value="EKX51304"/>
    <property type="gene ID" value="GUITHDRAFT_103221"/>
</dbReference>
<dbReference type="KEGG" id="gtt:GUITHDRAFT_103221"/>
<feature type="compositionally biased region" description="Basic and acidic residues" evidence="1">
    <location>
        <begin position="113"/>
        <end position="130"/>
    </location>
</feature>
<accession>L1JSQ2</accession>
<feature type="compositionally biased region" description="Basic and acidic residues" evidence="1">
    <location>
        <begin position="154"/>
        <end position="169"/>
    </location>
</feature>
<reference evidence="3" key="3">
    <citation type="submission" date="2015-06" db="UniProtKB">
        <authorList>
            <consortium name="EnsemblProtists"/>
        </authorList>
    </citation>
    <scope>IDENTIFICATION</scope>
</reference>